<dbReference type="InterPro" id="IPR005135">
    <property type="entry name" value="Endo/exonuclease/phosphatase"/>
</dbReference>
<dbReference type="PANTHER" id="PTHR12121:SF37">
    <property type="entry name" value="2',5'-PHOSPHODIESTERASE 12"/>
    <property type="match status" value="1"/>
</dbReference>
<dbReference type="PANTHER" id="PTHR12121">
    <property type="entry name" value="CARBON CATABOLITE REPRESSOR PROTEIN 4"/>
    <property type="match status" value="1"/>
</dbReference>
<reference evidence="2" key="2">
    <citation type="submission" date="2022-10" db="EMBL/GenBank/DDBJ databases">
        <authorList>
            <consortium name="ENA_rothamsted_submissions"/>
            <consortium name="culmorum"/>
            <person name="King R."/>
        </authorList>
    </citation>
    <scope>NUCLEOTIDE SEQUENCE</scope>
</reference>
<dbReference type="OrthoDB" id="412787at2759"/>
<dbReference type="Proteomes" id="UP001153737">
    <property type="component" value="Chromosome 9"/>
</dbReference>
<dbReference type="GO" id="GO:0005739">
    <property type="term" value="C:mitochondrion"/>
    <property type="evidence" value="ECO:0007669"/>
    <property type="project" value="TreeGrafter"/>
</dbReference>
<accession>A0A9N9X5K7</accession>
<dbReference type="Gene3D" id="3.60.10.10">
    <property type="entry name" value="Endonuclease/exonuclease/phosphatase"/>
    <property type="match status" value="1"/>
</dbReference>
<keyword evidence="3" id="KW-1185">Reference proteome</keyword>
<evidence type="ECO:0000313" key="2">
    <source>
        <dbReference type="EMBL" id="CAG9825169.1"/>
    </source>
</evidence>
<name>A0A9N9X5K7_PHACE</name>
<proteinExistence type="predicted"/>
<dbReference type="Pfam" id="PF03372">
    <property type="entry name" value="Exo_endo_phos"/>
    <property type="match status" value="1"/>
</dbReference>
<evidence type="ECO:0000313" key="3">
    <source>
        <dbReference type="Proteomes" id="UP001153737"/>
    </source>
</evidence>
<feature type="domain" description="Endonuclease/exonuclease/phosphatase" evidence="1">
    <location>
        <begin position="282"/>
        <end position="554"/>
    </location>
</feature>
<reference evidence="2" key="1">
    <citation type="submission" date="2022-01" db="EMBL/GenBank/DDBJ databases">
        <authorList>
            <person name="King R."/>
        </authorList>
    </citation>
    <scope>NUCLEOTIDE SEQUENCE</scope>
</reference>
<protein>
    <recommendedName>
        <fullName evidence="1">Endonuclease/exonuclease/phosphatase domain-containing protein</fullName>
    </recommendedName>
</protein>
<sequence length="566" mass="65994">MEVNGETLEIAHLRENEHTGQCDLTFFLRTEVPDVNLELCEEIKAVRGSSDTVISMIDHIKNKLQKIIQDKLNASSEEEKENQQKINIPVRMKRSGKDLKENTCVKNLLKSPESNDPIIFEVFSQKYVLLCNTPLVKTMKLLRVFYVGYVIQPIKFFSIYTDRNKCIFTWSKSLDKIEWEKCGSGYTYLTTKEDVNHFLKLTCKPVNTANIEGPIFEVISDTTVEEMEEIPNCPFETRHLFTKKELAGSEQFRVVSYNILAERYTSIDDNYSYCSPKYIVFDYRKQLLWRELSGFNADIICLQEVDSIHYHNYLKPKFKEQQFSSTYNKKGNSIPEGLACFFRKSRFRFIEANHIVYGQEISKLRIFKPIWELVKKNEDVKTEFMRVLTSLQVLILQVKGHRNKHLLVANTHLYYHPEANHIRLLQATMATAYINMLKKRYAKSNISVIFCGDFNSNPSKSLFPFMIQGKIHPSHEDCLKISPNGRALLHHDFYFDSACETSKYTNYTPDYKGCLDYIFIENGKLSIENVVPLPDEEELSKHEGLPNKYYPSDHLPLVVDLKFKLR</sequence>
<dbReference type="AlphaFoldDB" id="A0A9N9X5K7"/>
<dbReference type="InterPro" id="IPR050410">
    <property type="entry name" value="CCR4/nocturin_mRNA_transcr"/>
</dbReference>
<dbReference type="EMBL" id="OU896715">
    <property type="protein sequence ID" value="CAG9825169.1"/>
    <property type="molecule type" value="Genomic_DNA"/>
</dbReference>
<organism evidence="2 3">
    <name type="scientific">Phaedon cochleariae</name>
    <name type="common">Mustard beetle</name>
    <dbReference type="NCBI Taxonomy" id="80249"/>
    <lineage>
        <taxon>Eukaryota</taxon>
        <taxon>Metazoa</taxon>
        <taxon>Ecdysozoa</taxon>
        <taxon>Arthropoda</taxon>
        <taxon>Hexapoda</taxon>
        <taxon>Insecta</taxon>
        <taxon>Pterygota</taxon>
        <taxon>Neoptera</taxon>
        <taxon>Endopterygota</taxon>
        <taxon>Coleoptera</taxon>
        <taxon>Polyphaga</taxon>
        <taxon>Cucujiformia</taxon>
        <taxon>Chrysomeloidea</taxon>
        <taxon>Chrysomelidae</taxon>
        <taxon>Chrysomelinae</taxon>
        <taxon>Chrysomelini</taxon>
        <taxon>Phaedon</taxon>
    </lineage>
</organism>
<dbReference type="GO" id="GO:0000288">
    <property type="term" value="P:nuclear-transcribed mRNA catabolic process, deadenylation-dependent decay"/>
    <property type="evidence" value="ECO:0007669"/>
    <property type="project" value="TreeGrafter"/>
</dbReference>
<gene>
    <name evidence="2" type="ORF">PHAECO_LOCUS12794</name>
</gene>
<evidence type="ECO:0000259" key="1">
    <source>
        <dbReference type="Pfam" id="PF03372"/>
    </source>
</evidence>
<dbReference type="InterPro" id="IPR036691">
    <property type="entry name" value="Endo/exonu/phosph_ase_sf"/>
</dbReference>
<dbReference type="GO" id="GO:0000175">
    <property type="term" value="F:3'-5'-RNA exonuclease activity"/>
    <property type="evidence" value="ECO:0007669"/>
    <property type="project" value="TreeGrafter"/>
</dbReference>
<dbReference type="SUPFAM" id="SSF56219">
    <property type="entry name" value="DNase I-like"/>
    <property type="match status" value="1"/>
</dbReference>